<dbReference type="SUPFAM" id="SSF48371">
    <property type="entry name" value="ARM repeat"/>
    <property type="match status" value="1"/>
</dbReference>
<feature type="region of interest" description="Disordered" evidence="1">
    <location>
        <begin position="1"/>
        <end position="27"/>
    </location>
</feature>
<reference evidence="2" key="1">
    <citation type="submission" date="2023-03" db="EMBL/GenBank/DDBJ databases">
        <title>Mating type loci evolution in Malassezia.</title>
        <authorList>
            <person name="Coelho M.A."/>
        </authorList>
    </citation>
    <scope>NUCLEOTIDE SEQUENCE</scope>
    <source>
        <strain evidence="2">CBS 7876</strain>
    </source>
</reference>
<evidence type="ECO:0000313" key="3">
    <source>
        <dbReference type="Proteomes" id="UP001214603"/>
    </source>
</evidence>
<feature type="region of interest" description="Disordered" evidence="1">
    <location>
        <begin position="402"/>
        <end position="521"/>
    </location>
</feature>
<keyword evidence="3" id="KW-1185">Reference proteome</keyword>
<sequence>MDHENAPLTPSAPRHAKMPRTLSPKRVSRTYTARRQRIPFAPVNHTDPLTEQMDSLSLRRERPRSRLLRWMPKRTTRPPPRPKSTPDACRITAARAVQQLRAAPAAHLPVAFVRQARVALAAEGDAWISGFLSSGGYVALLDRLAEVLAMEWREEQHDDQLLHELLRAVVALGTHPLGLAAIEHEAPAPFAALAALLFSSKRPADLDTRRLLVHLWTLGTRLDLPRGDYAHAPSAALAEPCTPSGVPHILALLHVERGDTERLALLPRRRRPLRPYVAELQTLCAEFFWVFCHDENAVADYDTIDVRAATRPRVPSGMTSSVEAEAMAYASAHLHLLCTLLERLSDGYSEAAAQLAHDLHDGGLADVLDTLRKASLEYYPELHVELAHIHALLRTALHAPAPAPVPRPAGPTPDDARRAPSASFDRSRTSRAPSVRSITALPRAAPAPARPTSPSSPLGLGAPPLGAGAAPLSPCPAPVSRVRITSITSERSTSGASAARAPAAPVSAPARAPSPTPERVLGDVTWEQISY</sequence>
<protein>
    <recommendedName>
        <fullName evidence="4">Formin GTPase-binding domain-containing protein</fullName>
    </recommendedName>
</protein>
<proteinExistence type="predicted"/>
<dbReference type="EMBL" id="CP119937">
    <property type="protein sequence ID" value="WFD03552.1"/>
    <property type="molecule type" value="Genomic_DNA"/>
</dbReference>
<dbReference type="AlphaFoldDB" id="A0AAF0E4U6"/>
<gene>
    <name evidence="2" type="ORF">MOBT1_002243</name>
</gene>
<dbReference type="Gene3D" id="1.25.10.10">
    <property type="entry name" value="Leucine-rich Repeat Variant"/>
    <property type="match status" value="1"/>
</dbReference>
<feature type="compositionally biased region" description="Low complexity" evidence="1">
    <location>
        <begin position="439"/>
        <end position="513"/>
    </location>
</feature>
<dbReference type="Proteomes" id="UP001214603">
    <property type="component" value="Chromosome 4"/>
</dbReference>
<evidence type="ECO:0000256" key="1">
    <source>
        <dbReference type="SAM" id="MobiDB-lite"/>
    </source>
</evidence>
<dbReference type="InterPro" id="IPR016024">
    <property type="entry name" value="ARM-type_fold"/>
</dbReference>
<evidence type="ECO:0000313" key="2">
    <source>
        <dbReference type="EMBL" id="WFD03552.1"/>
    </source>
</evidence>
<evidence type="ECO:0008006" key="4">
    <source>
        <dbReference type="Google" id="ProtNLM"/>
    </source>
</evidence>
<accession>A0AAF0E4U6</accession>
<dbReference type="InterPro" id="IPR011989">
    <property type="entry name" value="ARM-like"/>
</dbReference>
<organism evidence="2 3">
    <name type="scientific">Malassezia obtusa</name>
    <dbReference type="NCBI Taxonomy" id="76774"/>
    <lineage>
        <taxon>Eukaryota</taxon>
        <taxon>Fungi</taxon>
        <taxon>Dikarya</taxon>
        <taxon>Basidiomycota</taxon>
        <taxon>Ustilaginomycotina</taxon>
        <taxon>Malasseziomycetes</taxon>
        <taxon>Malasseziales</taxon>
        <taxon>Malasseziaceae</taxon>
        <taxon>Malassezia</taxon>
    </lineage>
</organism>
<name>A0AAF0E4U6_9BASI</name>
<feature type="compositionally biased region" description="Pro residues" evidence="1">
    <location>
        <begin position="402"/>
        <end position="411"/>
    </location>
</feature>